<gene>
    <name evidence="1" type="ORF">M9Y10_026867</name>
</gene>
<sequence>MDLFATSPQYNPESYWVVKSTQDKLHKIKCNSIISLIDAKYSNFISVFFFFENNYVTISNDSGGAQCLWNITCQNEDDVYWYTGKPVQFKNLEHNCYLSTSLDNTANTFFPNRWGLNCLPQSQKNSFWKAEKGLFFMKKENSL</sequence>
<accession>A0ABR2H6R4</accession>
<reference evidence="1 2" key="1">
    <citation type="submission" date="2024-04" db="EMBL/GenBank/DDBJ databases">
        <title>Tritrichomonas musculus Genome.</title>
        <authorList>
            <person name="Alves-Ferreira E."/>
            <person name="Grigg M."/>
            <person name="Lorenzi H."/>
            <person name="Galac M."/>
        </authorList>
    </citation>
    <scope>NUCLEOTIDE SEQUENCE [LARGE SCALE GENOMIC DNA]</scope>
    <source>
        <strain evidence="1 2">EAF2021</strain>
    </source>
</reference>
<proteinExistence type="predicted"/>
<organism evidence="1 2">
    <name type="scientific">Tritrichomonas musculus</name>
    <dbReference type="NCBI Taxonomy" id="1915356"/>
    <lineage>
        <taxon>Eukaryota</taxon>
        <taxon>Metamonada</taxon>
        <taxon>Parabasalia</taxon>
        <taxon>Tritrichomonadida</taxon>
        <taxon>Tritrichomonadidae</taxon>
        <taxon>Tritrichomonas</taxon>
    </lineage>
</organism>
<dbReference type="EMBL" id="JAPFFF010000040">
    <property type="protein sequence ID" value="KAK8841915.1"/>
    <property type="molecule type" value="Genomic_DNA"/>
</dbReference>
<evidence type="ECO:0000313" key="1">
    <source>
        <dbReference type="EMBL" id="KAK8841915.1"/>
    </source>
</evidence>
<keyword evidence="2" id="KW-1185">Reference proteome</keyword>
<dbReference type="SUPFAM" id="SSF82109">
    <property type="entry name" value="MIR domain"/>
    <property type="match status" value="1"/>
</dbReference>
<comment type="caution">
    <text evidence="1">The sequence shown here is derived from an EMBL/GenBank/DDBJ whole genome shotgun (WGS) entry which is preliminary data.</text>
</comment>
<dbReference type="Gene3D" id="2.80.10.50">
    <property type="match status" value="1"/>
</dbReference>
<protein>
    <submittedName>
        <fullName evidence="1">Uncharacterized protein</fullName>
    </submittedName>
</protein>
<name>A0ABR2H6R4_9EUKA</name>
<dbReference type="Proteomes" id="UP001470230">
    <property type="component" value="Unassembled WGS sequence"/>
</dbReference>
<evidence type="ECO:0000313" key="2">
    <source>
        <dbReference type="Proteomes" id="UP001470230"/>
    </source>
</evidence>
<dbReference type="InterPro" id="IPR036300">
    <property type="entry name" value="MIR_dom_sf"/>
</dbReference>